<sequence length="115" mass="12896">MGSTKVAKASESKFSTAFGRYRRETVRGAAQQVHSRTQGEKRVVTAGCETKNKKITKKDTETKSATIRESRSADCVTITTQTRITKTRTVKIKRVDLKMPKSEKAKAGQRLIGWY</sequence>
<reference evidence="1 2" key="1">
    <citation type="submission" date="2015-01" db="EMBL/GenBank/DDBJ databases">
        <title>The Genome Sequence of Exophiala xenobiotica CBS118157.</title>
        <authorList>
            <consortium name="The Broad Institute Genomics Platform"/>
            <person name="Cuomo C."/>
            <person name="de Hoog S."/>
            <person name="Gorbushina A."/>
            <person name="Stielow B."/>
            <person name="Teixiera M."/>
            <person name="Abouelleil A."/>
            <person name="Chapman S.B."/>
            <person name="Priest M."/>
            <person name="Young S.K."/>
            <person name="Wortman J."/>
            <person name="Nusbaum C."/>
            <person name="Birren B."/>
        </authorList>
    </citation>
    <scope>NUCLEOTIDE SEQUENCE [LARGE SCALE GENOMIC DNA]</scope>
    <source>
        <strain evidence="1 2">CBS 118157</strain>
    </source>
</reference>
<organism evidence="1 2">
    <name type="scientific">Exophiala xenobiotica</name>
    <dbReference type="NCBI Taxonomy" id="348802"/>
    <lineage>
        <taxon>Eukaryota</taxon>
        <taxon>Fungi</taxon>
        <taxon>Dikarya</taxon>
        <taxon>Ascomycota</taxon>
        <taxon>Pezizomycotina</taxon>
        <taxon>Eurotiomycetes</taxon>
        <taxon>Chaetothyriomycetidae</taxon>
        <taxon>Chaetothyriales</taxon>
        <taxon>Herpotrichiellaceae</taxon>
        <taxon>Exophiala</taxon>
    </lineage>
</organism>
<dbReference type="HOGENOM" id="CLU_2109050_0_0_1"/>
<protein>
    <submittedName>
        <fullName evidence="1">Uncharacterized protein</fullName>
    </submittedName>
</protein>
<dbReference type="Proteomes" id="UP000054342">
    <property type="component" value="Unassembled WGS sequence"/>
</dbReference>
<keyword evidence="2" id="KW-1185">Reference proteome</keyword>
<dbReference type="EMBL" id="KN847317">
    <property type="protein sequence ID" value="KIW60549.1"/>
    <property type="molecule type" value="Genomic_DNA"/>
</dbReference>
<name>A0A0D2FK93_9EURO</name>
<proteinExistence type="predicted"/>
<evidence type="ECO:0000313" key="1">
    <source>
        <dbReference type="EMBL" id="KIW60549.1"/>
    </source>
</evidence>
<evidence type="ECO:0000313" key="2">
    <source>
        <dbReference type="Proteomes" id="UP000054342"/>
    </source>
</evidence>
<dbReference type="AlphaFoldDB" id="A0A0D2FK93"/>
<dbReference type="RefSeq" id="XP_013321133.1">
    <property type="nucleotide sequence ID" value="XM_013465679.1"/>
</dbReference>
<dbReference type="GeneID" id="25322665"/>
<gene>
    <name evidence="1" type="ORF">PV05_00757</name>
</gene>
<accession>A0A0D2FK93</accession>